<dbReference type="Pfam" id="PF03133">
    <property type="entry name" value="TTL"/>
    <property type="match status" value="1"/>
</dbReference>
<keyword evidence="3" id="KW-1185">Reference proteome</keyword>
<dbReference type="PROSITE" id="PS51221">
    <property type="entry name" value="TTL"/>
    <property type="match status" value="1"/>
</dbReference>
<dbReference type="Gene3D" id="3.30.470.20">
    <property type="entry name" value="ATP-grasp fold, B domain"/>
    <property type="match status" value="1"/>
</dbReference>
<dbReference type="PROSITE" id="PS51203">
    <property type="entry name" value="CS"/>
    <property type="match status" value="1"/>
</dbReference>
<accession>A0ABN8SUN4</accession>
<dbReference type="SUPFAM" id="SSF49764">
    <property type="entry name" value="HSP20-like chaperones"/>
    <property type="match status" value="1"/>
</dbReference>
<dbReference type="InterPro" id="IPR007052">
    <property type="entry name" value="CS_dom"/>
</dbReference>
<organism evidence="2 3">
    <name type="scientific">Porites evermanni</name>
    <dbReference type="NCBI Taxonomy" id="104178"/>
    <lineage>
        <taxon>Eukaryota</taxon>
        <taxon>Metazoa</taxon>
        <taxon>Cnidaria</taxon>
        <taxon>Anthozoa</taxon>
        <taxon>Hexacorallia</taxon>
        <taxon>Scleractinia</taxon>
        <taxon>Fungiina</taxon>
        <taxon>Poritidae</taxon>
        <taxon>Porites</taxon>
    </lineage>
</organism>
<dbReference type="Pfam" id="PF04969">
    <property type="entry name" value="CS"/>
    <property type="match status" value="1"/>
</dbReference>
<comment type="caution">
    <text evidence="2">The sequence shown here is derived from an EMBL/GenBank/DDBJ whole genome shotgun (WGS) entry which is preliminary data.</text>
</comment>
<evidence type="ECO:0000313" key="3">
    <source>
        <dbReference type="Proteomes" id="UP001159427"/>
    </source>
</evidence>
<feature type="domain" description="CS" evidence="1">
    <location>
        <begin position="236"/>
        <end position="328"/>
    </location>
</feature>
<dbReference type="InterPro" id="IPR057954">
    <property type="entry name" value="SET_TTL12"/>
</dbReference>
<sequence>MASNSTAKTTCISCEDFFTLHRAQFLSIGLPEQLWERLYKKLTPIASCDTAEVFEVREGGQFGSPGRWSLHAKRALQKFSDVFLIEHAWSSDGGSTAKKNLEKSPELLARMKEIMQRPENSASEIASSDESLLDSSLVLSQITGIDKKKAEEALQASGSDLIEALCQITDDSYESKKPSKSDRSKIMAFEEFKTGFLHSVGMEKAKLLSKEYVEKMYLRYKREKEQYPDSLCFGKGTTAQYSWLEEDEGSMAVFVSIPVTTKKRDVVNKLTTKRWTLGLKGFPPIIDGEFYGNVCPDESFWTFDSPGLLVMTLQKPENEEAELWPVLIKGEKHLTEKEISDQARDEGQKADCDRYDVLENMWYYNQTYSAVGPDGVKQTPVWYVMDECGSAIVHSSHPNVKCSPFAFAVTGVFYSLLWPLEDINVGDVCTRNFCPHLSMAEPQLQRDARLLAFSSSLPDVSPSHFVVDLAKFPSLPRENNMVVDVKSLSTQPESVNCSLLKAKKLNLKFFLEKNGREKKPVLRDLGCTLVESLTEAEALWLEKWNVFGQRIQHNARINRLGGEENLLHRHLLAAHVQETWGNVPWFPMSYDMSIHLSALCADHYCRAISSYWILRAADPSSFSLRPIVTSDLRRVLRCTEMGHLVASYYCARTAISKKRRFCLQYAVTVKSLVPLKVLVQNTAHVKLAEREINQNQFLDEYDSSALLSSTSDVKHNGVVNHKMTHSEFLADFSANYLVKGKMSWDDVQGKIYKSIGKLFYAVAPSLCSLQDGSRTARDLCAVYGVDVLIKDNLEPLIIGVDPTPTFDSPKCFSDVLVTAFGQNGECLDSANITQVSVR</sequence>
<dbReference type="CDD" id="cd06467">
    <property type="entry name" value="p23_NUDC_like"/>
    <property type="match status" value="1"/>
</dbReference>
<dbReference type="InterPro" id="IPR004344">
    <property type="entry name" value="TTL/TTLL_fam"/>
</dbReference>
<dbReference type="InterPro" id="IPR008978">
    <property type="entry name" value="HSP20-like_chaperone"/>
</dbReference>
<name>A0ABN8SUN4_9CNID</name>
<dbReference type="PANTHER" id="PTHR46088">
    <property type="entry name" value="TUBULIN--TYROSINE LIGASE-LIKE PROTEIN 12"/>
    <property type="match status" value="1"/>
</dbReference>
<evidence type="ECO:0000259" key="1">
    <source>
        <dbReference type="PROSITE" id="PS51203"/>
    </source>
</evidence>
<dbReference type="PANTHER" id="PTHR46088:SF1">
    <property type="entry name" value="TUBULIN--TYROSINE LIGASE-LIKE PROTEIN 12"/>
    <property type="match status" value="1"/>
</dbReference>
<protein>
    <recommendedName>
        <fullName evidence="1">CS domain-containing protein</fullName>
    </recommendedName>
</protein>
<dbReference type="Proteomes" id="UP001159427">
    <property type="component" value="Unassembled WGS sequence"/>
</dbReference>
<dbReference type="EMBL" id="CALNXI010004200">
    <property type="protein sequence ID" value="CAH3195274.1"/>
    <property type="molecule type" value="Genomic_DNA"/>
</dbReference>
<dbReference type="Pfam" id="PF25556">
    <property type="entry name" value="SET_TTL"/>
    <property type="match status" value="1"/>
</dbReference>
<proteinExistence type="predicted"/>
<evidence type="ECO:0000313" key="2">
    <source>
        <dbReference type="EMBL" id="CAH3195274.1"/>
    </source>
</evidence>
<gene>
    <name evidence="2" type="ORF">PEVE_00029893</name>
</gene>
<reference evidence="2 3" key="1">
    <citation type="submission" date="2022-05" db="EMBL/GenBank/DDBJ databases">
        <authorList>
            <consortium name="Genoscope - CEA"/>
            <person name="William W."/>
        </authorList>
    </citation>
    <scope>NUCLEOTIDE SEQUENCE [LARGE SCALE GENOMIC DNA]</scope>
</reference>
<dbReference type="InterPro" id="IPR027749">
    <property type="entry name" value="TTLL12"/>
</dbReference>
<dbReference type="Gene3D" id="2.60.40.790">
    <property type="match status" value="1"/>
</dbReference>